<dbReference type="InterPro" id="IPR016024">
    <property type="entry name" value="ARM-type_fold"/>
</dbReference>
<reference evidence="1 2" key="1">
    <citation type="submission" date="2017-11" db="EMBL/GenBank/DDBJ databases">
        <title>Draft genome sequence of Mitsuaria sp. HWN-4.</title>
        <authorList>
            <person name="Gundlapally S.R."/>
        </authorList>
    </citation>
    <scope>NUCLEOTIDE SEQUENCE [LARGE SCALE GENOMIC DNA]</scope>
    <source>
        <strain evidence="1 2">HWN-4</strain>
    </source>
</reference>
<dbReference type="InterPro" id="IPR011989">
    <property type="entry name" value="ARM-like"/>
</dbReference>
<evidence type="ECO:0000313" key="2">
    <source>
        <dbReference type="Proteomes" id="UP000231501"/>
    </source>
</evidence>
<dbReference type="Gene3D" id="1.25.10.10">
    <property type="entry name" value="Leucine-rich Repeat Variant"/>
    <property type="match status" value="1"/>
</dbReference>
<accession>A0A2G9CE05</accession>
<evidence type="ECO:0008006" key="3">
    <source>
        <dbReference type="Google" id="ProtNLM"/>
    </source>
</evidence>
<name>A0A2G9CE05_9BURK</name>
<protein>
    <recommendedName>
        <fullName evidence="3">HEAT repeat domain-containing protein</fullName>
    </recommendedName>
</protein>
<dbReference type="EMBL" id="PEOG01000008">
    <property type="protein sequence ID" value="PIM54605.1"/>
    <property type="molecule type" value="Genomic_DNA"/>
</dbReference>
<comment type="caution">
    <text evidence="1">The sequence shown here is derived from an EMBL/GenBank/DDBJ whole genome shotgun (WGS) entry which is preliminary data.</text>
</comment>
<proteinExistence type="predicted"/>
<dbReference type="SUPFAM" id="SSF48371">
    <property type="entry name" value="ARM repeat"/>
    <property type="match status" value="1"/>
</dbReference>
<gene>
    <name evidence="1" type="ORF">CS062_03005</name>
</gene>
<sequence>MGGFHRACRTVQENTMNWKHWYQTLRERPADTWDASAWMTHLDAPSGFEREEATRALMRLRAPEALPGLMKRLNDWVPQVRAAAREAIHVYLDDALLAAWPAALPGLAHLLRARRADHGPMLSAIGDFLSQPHRVRVLLAHRQAAAMREPLVLRWLTTLEWNAADTATRQAMLSLRVDGADIVDALWAVRNIDSLDGPAARTALWLKALDSPHGLVRAHALRRLCDAASDVGAAMAIRFALDGNPGVRAVALAQLRKSGGTEVVSDLALTQLQDPSRAPRGAVPAFHFMAAIDHDGTLARAEQLMSRIGADRPRAALRAIALQHLIGFAKGAAKDAWLLRALQDPSTTVQRVAVAAVENGADAPAPEVLWPVMLHHGTPSAFQRGLRIQRHWGIWVQFAALLKLLGTIPPGVYHERLPLALERWMDLTRRGVMPPPEPQASELRSLWAASADAMPRRLRRRMDFELSGIGLLPAPR</sequence>
<keyword evidence="2" id="KW-1185">Reference proteome</keyword>
<dbReference type="AlphaFoldDB" id="A0A2G9CE05"/>
<dbReference type="Proteomes" id="UP000231501">
    <property type="component" value="Unassembled WGS sequence"/>
</dbReference>
<organism evidence="1 2">
    <name type="scientific">Roseateles chitinivorans</name>
    <dbReference type="NCBI Taxonomy" id="2917965"/>
    <lineage>
        <taxon>Bacteria</taxon>
        <taxon>Pseudomonadati</taxon>
        <taxon>Pseudomonadota</taxon>
        <taxon>Betaproteobacteria</taxon>
        <taxon>Burkholderiales</taxon>
        <taxon>Sphaerotilaceae</taxon>
        <taxon>Roseateles</taxon>
    </lineage>
</organism>
<evidence type="ECO:0000313" key="1">
    <source>
        <dbReference type="EMBL" id="PIM54605.1"/>
    </source>
</evidence>